<evidence type="ECO:0000256" key="2">
    <source>
        <dbReference type="ARBA" id="ARBA00022833"/>
    </source>
</evidence>
<evidence type="ECO:0000256" key="3">
    <source>
        <dbReference type="ARBA" id="ARBA00023015"/>
    </source>
</evidence>
<keyword evidence="3" id="KW-0805">Transcription regulation</keyword>
<keyword evidence="6" id="KW-0539">Nucleus</keyword>
<organism evidence="8 9">
    <name type="scientific">Penicillium arizonense</name>
    <dbReference type="NCBI Taxonomy" id="1835702"/>
    <lineage>
        <taxon>Eukaryota</taxon>
        <taxon>Fungi</taxon>
        <taxon>Dikarya</taxon>
        <taxon>Ascomycota</taxon>
        <taxon>Pezizomycotina</taxon>
        <taxon>Eurotiomycetes</taxon>
        <taxon>Eurotiomycetidae</taxon>
        <taxon>Eurotiales</taxon>
        <taxon>Aspergillaceae</taxon>
        <taxon>Penicillium</taxon>
    </lineage>
</organism>
<dbReference type="PANTHER" id="PTHR36206">
    <property type="entry name" value="ASPERCRYPTIN BIOSYNTHESIS CLUSTER-SPECIFIC TRANSCRIPTION REGULATOR ATNN-RELATED"/>
    <property type="match status" value="1"/>
</dbReference>
<evidence type="ECO:0000256" key="4">
    <source>
        <dbReference type="ARBA" id="ARBA00023125"/>
    </source>
</evidence>
<name>A0A1F5LMB4_PENAI</name>
<accession>A0A1F5LMB4</accession>
<keyword evidence="4" id="KW-0238">DNA-binding</keyword>
<evidence type="ECO:0000259" key="7">
    <source>
        <dbReference type="PROSITE" id="PS50048"/>
    </source>
</evidence>
<dbReference type="Pfam" id="PF00172">
    <property type="entry name" value="Zn_clus"/>
    <property type="match status" value="1"/>
</dbReference>
<dbReference type="GO" id="GO:0008270">
    <property type="term" value="F:zinc ion binding"/>
    <property type="evidence" value="ECO:0007669"/>
    <property type="project" value="InterPro"/>
</dbReference>
<dbReference type="PROSITE" id="PS50048">
    <property type="entry name" value="ZN2_CY6_FUNGAL_2"/>
    <property type="match status" value="1"/>
</dbReference>
<dbReference type="EMBL" id="LXJU01000006">
    <property type="protein sequence ID" value="OGE54069.1"/>
    <property type="molecule type" value="Genomic_DNA"/>
</dbReference>
<dbReference type="InterPro" id="IPR001138">
    <property type="entry name" value="Zn2Cys6_DnaBD"/>
</dbReference>
<evidence type="ECO:0000256" key="6">
    <source>
        <dbReference type="ARBA" id="ARBA00023242"/>
    </source>
</evidence>
<dbReference type="Proteomes" id="UP000177622">
    <property type="component" value="Unassembled WGS sequence"/>
</dbReference>
<dbReference type="AlphaFoldDB" id="A0A1F5LMB4"/>
<sequence>MLTKRLRRSMPKVRTGCSNCKTRRIKCDEQRPKCRKCVSTGRNCPGYSVPIRQPTAITIYNLPFKVPGSRADRELLHFYHCQASGSLSRFSDSTLWMDLMMQRMQHQPVIRNALIALSSLYKDFLQRRIPSLRASHQNILIITKAHKQLRTHLLSRDASPEVALICSLIFYILECLVGNSQQAIWHLDQGLTLLQRYQNEYPDVVSTPEFGHLMAVFSRLDIHASIFGNDRAPILNLAKAPEFSSTVPDSFIRLSDAEHSLTVMQNWLMHHLISSLEHRDKAQEQIPLDIIHERQQLEEQFLRLECGIENLFLGPHEEVQKPQQQQRVLLLHIQAMIFHAALLENIFISSDKSKIAIEADLRFDLALSKIKTLLSSCTESNSASTDREFTLSTNIIAVLYYICMKTRNHRILKTALSLIQGCSVSTRDGLWDASMAASVVQSLAPYDVSEGCGSEIVKLEDVGSGIVDTSGGLEEAFRLLRIMESSEPEVIQS</sequence>
<dbReference type="InterPro" id="IPR036864">
    <property type="entry name" value="Zn2-C6_fun-type_DNA-bd_sf"/>
</dbReference>
<dbReference type="RefSeq" id="XP_022489506.1">
    <property type="nucleotide sequence ID" value="XM_022630679.1"/>
</dbReference>
<feature type="domain" description="Zn(2)-C6 fungal-type" evidence="7">
    <location>
        <begin position="16"/>
        <end position="44"/>
    </location>
</feature>
<evidence type="ECO:0000313" key="8">
    <source>
        <dbReference type="EMBL" id="OGE54069.1"/>
    </source>
</evidence>
<dbReference type="GeneID" id="34575413"/>
<dbReference type="CDD" id="cd00067">
    <property type="entry name" value="GAL4"/>
    <property type="match status" value="1"/>
</dbReference>
<dbReference type="GO" id="GO:0003677">
    <property type="term" value="F:DNA binding"/>
    <property type="evidence" value="ECO:0007669"/>
    <property type="project" value="UniProtKB-KW"/>
</dbReference>
<reference evidence="8 9" key="1">
    <citation type="journal article" date="2016" name="Sci. Rep.">
        <title>Penicillium arizonense, a new, genome sequenced fungal species, reveals a high chemical diversity in secreted metabolites.</title>
        <authorList>
            <person name="Grijseels S."/>
            <person name="Nielsen J.C."/>
            <person name="Randelovic M."/>
            <person name="Nielsen J."/>
            <person name="Nielsen K.F."/>
            <person name="Workman M."/>
            <person name="Frisvad J.C."/>
        </authorList>
    </citation>
    <scope>NUCLEOTIDE SEQUENCE [LARGE SCALE GENOMIC DNA]</scope>
    <source>
        <strain evidence="8 9">CBS 141311</strain>
    </source>
</reference>
<comment type="caution">
    <text evidence="8">The sequence shown here is derived from an EMBL/GenBank/DDBJ whole genome shotgun (WGS) entry which is preliminary data.</text>
</comment>
<dbReference type="SUPFAM" id="SSF57701">
    <property type="entry name" value="Zn2/Cys6 DNA-binding domain"/>
    <property type="match status" value="1"/>
</dbReference>
<evidence type="ECO:0000256" key="5">
    <source>
        <dbReference type="ARBA" id="ARBA00023163"/>
    </source>
</evidence>
<dbReference type="InterPro" id="IPR021858">
    <property type="entry name" value="Fun_TF"/>
</dbReference>
<protein>
    <recommendedName>
        <fullName evidence="7">Zn(2)-C6 fungal-type domain-containing protein</fullName>
    </recommendedName>
</protein>
<evidence type="ECO:0000256" key="1">
    <source>
        <dbReference type="ARBA" id="ARBA00022723"/>
    </source>
</evidence>
<keyword evidence="5" id="KW-0804">Transcription</keyword>
<keyword evidence="2" id="KW-0862">Zinc</keyword>
<evidence type="ECO:0000313" key="9">
    <source>
        <dbReference type="Proteomes" id="UP000177622"/>
    </source>
</evidence>
<dbReference type="Gene3D" id="4.10.240.10">
    <property type="entry name" value="Zn(2)-C6 fungal-type DNA-binding domain"/>
    <property type="match status" value="1"/>
</dbReference>
<dbReference type="STRING" id="1835702.A0A1F5LMB4"/>
<dbReference type="PANTHER" id="PTHR36206:SF4">
    <property type="entry name" value="HYPOTHETICAL CONSERVED PROTEIN (EUROFUNG)-RELATED"/>
    <property type="match status" value="1"/>
</dbReference>
<gene>
    <name evidence="8" type="ORF">PENARI_c006G12493</name>
</gene>
<dbReference type="GO" id="GO:0000981">
    <property type="term" value="F:DNA-binding transcription factor activity, RNA polymerase II-specific"/>
    <property type="evidence" value="ECO:0007669"/>
    <property type="project" value="InterPro"/>
</dbReference>
<dbReference type="OrthoDB" id="3598904at2759"/>
<proteinExistence type="predicted"/>
<keyword evidence="9" id="KW-1185">Reference proteome</keyword>
<keyword evidence="1" id="KW-0479">Metal-binding</keyword>
<dbReference type="InterPro" id="IPR052360">
    <property type="entry name" value="Transcr_Regulatory_Proteins"/>
</dbReference>
<dbReference type="SMART" id="SM00066">
    <property type="entry name" value="GAL4"/>
    <property type="match status" value="1"/>
</dbReference>
<dbReference type="PROSITE" id="PS00463">
    <property type="entry name" value="ZN2_CY6_FUNGAL_1"/>
    <property type="match status" value="1"/>
</dbReference>
<dbReference type="Pfam" id="PF11951">
    <property type="entry name" value="Fungal_trans_2"/>
    <property type="match status" value="1"/>
</dbReference>